<organism evidence="1 2">
    <name type="scientific">Lineolata rhizophorae</name>
    <dbReference type="NCBI Taxonomy" id="578093"/>
    <lineage>
        <taxon>Eukaryota</taxon>
        <taxon>Fungi</taxon>
        <taxon>Dikarya</taxon>
        <taxon>Ascomycota</taxon>
        <taxon>Pezizomycotina</taxon>
        <taxon>Dothideomycetes</taxon>
        <taxon>Dothideomycetes incertae sedis</taxon>
        <taxon>Lineolatales</taxon>
        <taxon>Lineolataceae</taxon>
        <taxon>Lineolata</taxon>
    </lineage>
</organism>
<sequence>MWRNKGRCEAVEVGRGGALGRGRIDKATSELGAKHSTTVTRVCAYPPGICSVPTYLLRHGAGPATPHAHAHEQLQLAAILPRGAPKHRQHRGRLCAEARARAEEPWAATQVGPRHGDACRRPTTCLPSRASAAAWPRPLQQTFAPPHIPRLTHSSF</sequence>
<evidence type="ECO:0000313" key="1">
    <source>
        <dbReference type="EMBL" id="KAF2453263.1"/>
    </source>
</evidence>
<gene>
    <name evidence="1" type="ORF">BDY21DRAFT_127821</name>
</gene>
<reference evidence="1" key="1">
    <citation type="journal article" date="2020" name="Stud. Mycol.">
        <title>101 Dothideomycetes genomes: a test case for predicting lifestyles and emergence of pathogens.</title>
        <authorList>
            <person name="Haridas S."/>
            <person name="Albert R."/>
            <person name="Binder M."/>
            <person name="Bloem J."/>
            <person name="Labutti K."/>
            <person name="Salamov A."/>
            <person name="Andreopoulos B."/>
            <person name="Baker S."/>
            <person name="Barry K."/>
            <person name="Bills G."/>
            <person name="Bluhm B."/>
            <person name="Cannon C."/>
            <person name="Castanera R."/>
            <person name="Culley D."/>
            <person name="Daum C."/>
            <person name="Ezra D."/>
            <person name="Gonzalez J."/>
            <person name="Henrissat B."/>
            <person name="Kuo A."/>
            <person name="Liang C."/>
            <person name="Lipzen A."/>
            <person name="Lutzoni F."/>
            <person name="Magnuson J."/>
            <person name="Mondo S."/>
            <person name="Nolan M."/>
            <person name="Ohm R."/>
            <person name="Pangilinan J."/>
            <person name="Park H.-J."/>
            <person name="Ramirez L."/>
            <person name="Alfaro M."/>
            <person name="Sun H."/>
            <person name="Tritt A."/>
            <person name="Yoshinaga Y."/>
            <person name="Zwiers L.-H."/>
            <person name="Turgeon B."/>
            <person name="Goodwin S."/>
            <person name="Spatafora J."/>
            <person name="Crous P."/>
            <person name="Grigoriev I."/>
        </authorList>
    </citation>
    <scope>NUCLEOTIDE SEQUENCE</scope>
    <source>
        <strain evidence="1">ATCC 16933</strain>
    </source>
</reference>
<dbReference type="Proteomes" id="UP000799766">
    <property type="component" value="Unassembled WGS sequence"/>
</dbReference>
<accession>A0A6A6NPN9</accession>
<protein>
    <submittedName>
        <fullName evidence="1">Uncharacterized protein</fullName>
    </submittedName>
</protein>
<evidence type="ECO:0000313" key="2">
    <source>
        <dbReference type="Proteomes" id="UP000799766"/>
    </source>
</evidence>
<name>A0A6A6NPN9_9PEZI</name>
<keyword evidence="2" id="KW-1185">Reference proteome</keyword>
<dbReference type="EMBL" id="MU001698">
    <property type="protein sequence ID" value="KAF2453263.1"/>
    <property type="molecule type" value="Genomic_DNA"/>
</dbReference>
<proteinExistence type="predicted"/>
<dbReference type="AlphaFoldDB" id="A0A6A6NPN9"/>